<proteinExistence type="predicted"/>
<sequence>MTQDRLYSVVQTLAPSDTGRLVEHRLDFGSAKTQADSLKSGIVSIVPSSDFRDDAKVGDVVEL</sequence>
<gene>
    <name evidence="1" type="ORF">MAUB_00620</name>
</gene>
<dbReference type="RefSeq" id="WP_138230285.1">
    <property type="nucleotide sequence ID" value="NZ_AP022577.1"/>
</dbReference>
<dbReference type="EMBL" id="AP022577">
    <property type="protein sequence ID" value="BBX82189.1"/>
    <property type="molecule type" value="Genomic_DNA"/>
</dbReference>
<organism evidence="1 2">
    <name type="scientific">Mycolicibacterium aubagnense</name>
    <dbReference type="NCBI Taxonomy" id="319707"/>
    <lineage>
        <taxon>Bacteria</taxon>
        <taxon>Bacillati</taxon>
        <taxon>Actinomycetota</taxon>
        <taxon>Actinomycetes</taxon>
        <taxon>Mycobacteriales</taxon>
        <taxon>Mycobacteriaceae</taxon>
        <taxon>Mycolicibacterium</taxon>
    </lineage>
</organism>
<accession>A0ABN5YQ07</accession>
<evidence type="ECO:0000313" key="2">
    <source>
        <dbReference type="Proteomes" id="UP000465609"/>
    </source>
</evidence>
<evidence type="ECO:0000313" key="1">
    <source>
        <dbReference type="EMBL" id="BBX82189.1"/>
    </source>
</evidence>
<dbReference type="Proteomes" id="UP000465609">
    <property type="component" value="Chromosome"/>
</dbReference>
<reference evidence="1 2" key="1">
    <citation type="journal article" date="2019" name="Emerg. Microbes Infect.">
        <title>Comprehensive subspecies identification of 175 nontuberculous mycobacteria species based on 7547 genomic profiles.</title>
        <authorList>
            <person name="Matsumoto Y."/>
            <person name="Kinjo T."/>
            <person name="Motooka D."/>
            <person name="Nabeya D."/>
            <person name="Jung N."/>
            <person name="Uechi K."/>
            <person name="Horii T."/>
            <person name="Iida T."/>
            <person name="Fujita J."/>
            <person name="Nakamura S."/>
        </authorList>
    </citation>
    <scope>NUCLEOTIDE SEQUENCE [LARGE SCALE GENOMIC DNA]</scope>
    <source>
        <strain evidence="1 2">JCM 15296</strain>
    </source>
</reference>
<protein>
    <submittedName>
        <fullName evidence="1">Uncharacterized protein</fullName>
    </submittedName>
</protein>
<keyword evidence="2" id="KW-1185">Reference proteome</keyword>
<name>A0ABN5YQ07_9MYCO</name>